<name>A0A9J6QVK0_9FIRM</name>
<dbReference type="Pfam" id="PF06378">
    <property type="entry name" value="SSAP_Sak"/>
    <property type="match status" value="1"/>
</dbReference>
<dbReference type="AlphaFoldDB" id="A0A9J6QVK0"/>
<protein>
    <submittedName>
        <fullName evidence="2">DUF1071 domain-containing protein</fullName>
    </submittedName>
</protein>
<evidence type="ECO:0000259" key="1">
    <source>
        <dbReference type="Pfam" id="PF06378"/>
    </source>
</evidence>
<dbReference type="Proteomes" id="UP001065549">
    <property type="component" value="Unassembled WGS sequence"/>
</dbReference>
<gene>
    <name evidence="2" type="ORF">OBO34_07295</name>
</gene>
<dbReference type="EMBL" id="JAOSHN010000003">
    <property type="protein sequence ID" value="MCU7378158.1"/>
    <property type="molecule type" value="Genomic_DNA"/>
</dbReference>
<comment type="caution">
    <text evidence="2">The sequence shown here is derived from an EMBL/GenBank/DDBJ whole genome shotgun (WGS) entry which is preliminary data.</text>
</comment>
<keyword evidence="3" id="KW-1185">Reference proteome</keyword>
<reference evidence="2" key="1">
    <citation type="submission" date="2022-09" db="EMBL/GenBank/DDBJ databases">
        <title>Culturomic study of gut microbiota in children with autism spectrum disorder.</title>
        <authorList>
            <person name="Efimov B.A."/>
            <person name="Chaplin A.V."/>
            <person name="Sokolova S.R."/>
            <person name="Pikina A.P."/>
            <person name="Korzhanova M."/>
            <person name="Belova V."/>
            <person name="Korostin D."/>
        </authorList>
    </citation>
    <scope>NUCLEOTIDE SEQUENCE</scope>
    <source>
        <strain evidence="2">ASD5510</strain>
    </source>
</reference>
<dbReference type="RefSeq" id="WP_148398973.1">
    <property type="nucleotide sequence ID" value="NZ_JAOSHN010000003.1"/>
</dbReference>
<dbReference type="InterPro" id="IPR009425">
    <property type="entry name" value="DSRM_SSAP"/>
</dbReference>
<evidence type="ECO:0000313" key="3">
    <source>
        <dbReference type="Proteomes" id="UP001065549"/>
    </source>
</evidence>
<organism evidence="2 3">
    <name type="scientific">Hominibacterium faecale</name>
    <dbReference type="NCBI Taxonomy" id="2839743"/>
    <lineage>
        <taxon>Bacteria</taxon>
        <taxon>Bacillati</taxon>
        <taxon>Bacillota</taxon>
        <taxon>Clostridia</taxon>
        <taxon>Peptostreptococcales</taxon>
        <taxon>Anaerovoracaceae</taxon>
        <taxon>Hominibacterium</taxon>
    </lineage>
</organism>
<evidence type="ECO:0000313" key="2">
    <source>
        <dbReference type="EMBL" id="MCU7378158.1"/>
    </source>
</evidence>
<feature type="domain" description="SSAP RNA binding" evidence="1">
    <location>
        <begin position="3"/>
        <end position="138"/>
    </location>
</feature>
<sequence>MLKSYEELRKIDVTEYCSKRDGILYLNWAKCVDLLHENGAEKVYFEPVINERTGSSLFMTDRLFTDKNGVTNQCYEVEVLVTVDSDTWRFRAPLMNGSNPVRDNSMSQQRIWNCQTRAFVKCIAIHTGLGFDLWQKEEDALGKSADEDLSKHKLMKCKERMQLLVTEKMKKGMDYYEMAERLGCTKDELVAYFTYYDTLARLEKRIKEL</sequence>
<proteinExistence type="predicted"/>
<accession>A0A9J6QVK0</accession>